<keyword evidence="7" id="KW-0436">Ligase</keyword>
<keyword evidence="8" id="KW-1185">Reference proteome</keyword>
<keyword evidence="2 5" id="KW-0812">Transmembrane</keyword>
<evidence type="ECO:0000256" key="3">
    <source>
        <dbReference type="ARBA" id="ARBA00022989"/>
    </source>
</evidence>
<dbReference type="Proteomes" id="UP000270673">
    <property type="component" value="Chromosome"/>
</dbReference>
<dbReference type="Pfam" id="PF04932">
    <property type="entry name" value="Wzy_C"/>
    <property type="match status" value="1"/>
</dbReference>
<feature type="transmembrane region" description="Helical" evidence="5">
    <location>
        <begin position="264"/>
        <end position="284"/>
    </location>
</feature>
<evidence type="ECO:0000256" key="5">
    <source>
        <dbReference type="SAM" id="Phobius"/>
    </source>
</evidence>
<sequence length="450" mass="52031">MEQIYFDKTRKLKLFFTKMSMKRIQEICFLVNGFLLGSLAPLYGKTFNYFLLFMVLFHAVTQWNSFVKELRVGKKYILVFGIYFIYILVQSLFMTWGCTFTDKPYYGIFEDLLLNFILIPIYVVSLKEYLTPRLLARFLFLFCTGCLLLNIYVIFDLVGISLFTDTSSAINFLYANRLGENKLDFLGGNLYLEPQTLHMALTALIAYFLIFIYRNKGVKILSGIMFLLLTIFLSFTVTKAGILAFILGFGIINFYLLKHSSFRVRSAILIGIVLLVPIFGIFVFDGLKEKYKERTEEIKREVENVKRGVYAGGTIAPRIGFIRESFIHVDEFGVWGLGIYAKHRVNQWLQSSKDGLGAFTNVHNSFIHYWIQGGVLGLAMIVFLFCAPLYRMLRTQKVSWLICALLVIIFVMNNTCILLALNNSRLMILLLLGMFYFYGDVFWRLEKGDC</sequence>
<comment type="subcellular location">
    <subcellularLocation>
        <location evidence="1">Membrane</location>
        <topology evidence="1">Multi-pass membrane protein</topology>
    </subcellularLocation>
</comment>
<dbReference type="KEGG" id="buy:D8S85_08685"/>
<feature type="transmembrane region" description="Helical" evidence="5">
    <location>
        <begin position="27"/>
        <end position="43"/>
    </location>
</feature>
<dbReference type="GO" id="GO:0016020">
    <property type="term" value="C:membrane"/>
    <property type="evidence" value="ECO:0007669"/>
    <property type="project" value="UniProtKB-SubCell"/>
</dbReference>
<dbReference type="EMBL" id="CP032819">
    <property type="protein sequence ID" value="AZS29613.1"/>
    <property type="molecule type" value="Genomic_DNA"/>
</dbReference>
<feature type="transmembrane region" description="Helical" evidence="5">
    <location>
        <begin position="105"/>
        <end position="126"/>
    </location>
</feature>
<accession>A0A3Q9ITG0</accession>
<reference evidence="7 8" key="1">
    <citation type="submission" date="2018-10" db="EMBL/GenBank/DDBJ databases">
        <title>Butyricimonas faecalis sp. nov., isolated from human faeces and emended description of the genus Butyricimonas.</title>
        <authorList>
            <person name="Le Roy T."/>
            <person name="Van der Smissen P."/>
            <person name="Paquot A."/>
            <person name="Delzenne N."/>
            <person name="Muccioli G."/>
            <person name="Collet J.-F."/>
            <person name="Cani P.D."/>
        </authorList>
    </citation>
    <scope>NUCLEOTIDE SEQUENCE [LARGE SCALE GENOMIC DNA]</scope>
    <source>
        <strain evidence="7 8">H184</strain>
    </source>
</reference>
<evidence type="ECO:0000259" key="6">
    <source>
        <dbReference type="Pfam" id="PF04932"/>
    </source>
</evidence>
<keyword evidence="3 5" id="KW-1133">Transmembrane helix</keyword>
<protein>
    <submittedName>
        <fullName evidence="7">O-antigen ligase domain-containing protein</fullName>
    </submittedName>
</protein>
<evidence type="ECO:0000313" key="7">
    <source>
        <dbReference type="EMBL" id="AZS29613.1"/>
    </source>
</evidence>
<evidence type="ECO:0000256" key="4">
    <source>
        <dbReference type="ARBA" id="ARBA00023136"/>
    </source>
</evidence>
<dbReference type="PANTHER" id="PTHR37422">
    <property type="entry name" value="TEICHURONIC ACID BIOSYNTHESIS PROTEIN TUAE"/>
    <property type="match status" value="1"/>
</dbReference>
<feature type="transmembrane region" description="Helical" evidence="5">
    <location>
        <begin position="241"/>
        <end position="257"/>
    </location>
</feature>
<feature type="transmembrane region" description="Helical" evidence="5">
    <location>
        <begin position="76"/>
        <end position="93"/>
    </location>
</feature>
<feature type="transmembrane region" description="Helical" evidence="5">
    <location>
        <begin position="49"/>
        <end position="67"/>
    </location>
</feature>
<dbReference type="InterPro" id="IPR007016">
    <property type="entry name" value="O-antigen_ligase-rel_domated"/>
</dbReference>
<dbReference type="GO" id="GO:0016874">
    <property type="term" value="F:ligase activity"/>
    <property type="evidence" value="ECO:0007669"/>
    <property type="project" value="UniProtKB-KW"/>
</dbReference>
<dbReference type="AlphaFoldDB" id="A0A3Q9ITG0"/>
<feature type="transmembrane region" description="Helical" evidence="5">
    <location>
        <begin position="220"/>
        <end position="235"/>
    </location>
</feature>
<proteinExistence type="predicted"/>
<feature type="transmembrane region" description="Helical" evidence="5">
    <location>
        <begin position="196"/>
        <end position="213"/>
    </location>
</feature>
<organism evidence="7 8">
    <name type="scientific">Butyricimonas faecalis</name>
    <dbReference type="NCBI Taxonomy" id="2093856"/>
    <lineage>
        <taxon>Bacteria</taxon>
        <taxon>Pseudomonadati</taxon>
        <taxon>Bacteroidota</taxon>
        <taxon>Bacteroidia</taxon>
        <taxon>Bacteroidales</taxon>
        <taxon>Odoribacteraceae</taxon>
        <taxon>Butyricimonas</taxon>
    </lineage>
</organism>
<feature type="transmembrane region" description="Helical" evidence="5">
    <location>
        <begin position="398"/>
        <end position="420"/>
    </location>
</feature>
<feature type="domain" description="O-antigen ligase-related" evidence="6">
    <location>
        <begin position="225"/>
        <end position="381"/>
    </location>
</feature>
<feature type="transmembrane region" description="Helical" evidence="5">
    <location>
        <begin position="138"/>
        <end position="163"/>
    </location>
</feature>
<feature type="transmembrane region" description="Helical" evidence="5">
    <location>
        <begin position="366"/>
        <end position="386"/>
    </location>
</feature>
<dbReference type="InterPro" id="IPR051533">
    <property type="entry name" value="WaaL-like"/>
</dbReference>
<keyword evidence="4 5" id="KW-0472">Membrane</keyword>
<evidence type="ECO:0000256" key="1">
    <source>
        <dbReference type="ARBA" id="ARBA00004141"/>
    </source>
</evidence>
<evidence type="ECO:0000256" key="2">
    <source>
        <dbReference type="ARBA" id="ARBA00022692"/>
    </source>
</evidence>
<name>A0A3Q9ITG0_9BACT</name>
<evidence type="ECO:0000313" key="8">
    <source>
        <dbReference type="Proteomes" id="UP000270673"/>
    </source>
</evidence>
<gene>
    <name evidence="7" type="ORF">D8S85_08685</name>
</gene>
<dbReference type="PANTHER" id="PTHR37422:SF13">
    <property type="entry name" value="LIPOPOLYSACCHARIDE BIOSYNTHESIS PROTEIN PA4999-RELATED"/>
    <property type="match status" value="1"/>
</dbReference>
<feature type="transmembrane region" description="Helical" evidence="5">
    <location>
        <begin position="426"/>
        <end position="445"/>
    </location>
</feature>